<feature type="transmembrane region" description="Helical" evidence="1">
    <location>
        <begin position="70"/>
        <end position="92"/>
    </location>
</feature>
<evidence type="ECO:0000313" key="3">
    <source>
        <dbReference type="EMBL" id="ORA96906.1"/>
    </source>
</evidence>
<comment type="caution">
    <text evidence="3">The sequence shown here is derived from an EMBL/GenBank/DDBJ whole genome shotgun (WGS) entry which is preliminary data.</text>
</comment>
<dbReference type="Pfam" id="PF11181">
    <property type="entry name" value="YflT"/>
    <property type="match status" value="1"/>
</dbReference>
<dbReference type="Proteomes" id="UP000192739">
    <property type="component" value="Unassembled WGS sequence"/>
</dbReference>
<evidence type="ECO:0000259" key="2">
    <source>
        <dbReference type="Pfam" id="PF11181"/>
    </source>
</evidence>
<dbReference type="STRING" id="28445.BHQ20_14710"/>
<organism evidence="3 4">
    <name type="scientific">Mycobacterium intermedium</name>
    <dbReference type="NCBI Taxonomy" id="28445"/>
    <lineage>
        <taxon>Bacteria</taxon>
        <taxon>Bacillati</taxon>
        <taxon>Actinomycetota</taxon>
        <taxon>Actinomycetes</taxon>
        <taxon>Mycobacteriales</taxon>
        <taxon>Mycobacteriaceae</taxon>
        <taxon>Mycobacterium</taxon>
        <taxon>Mycobacterium simiae complex</taxon>
    </lineage>
</organism>
<accession>A0A1E3SEL6</accession>
<dbReference type="AlphaFoldDB" id="A0A1E3SEL6"/>
<evidence type="ECO:0000313" key="4">
    <source>
        <dbReference type="Proteomes" id="UP000192739"/>
    </source>
</evidence>
<protein>
    <submittedName>
        <fullName evidence="3">Glycine zipper family protein</fullName>
    </submittedName>
</protein>
<feature type="transmembrane region" description="Helical" evidence="1">
    <location>
        <begin position="98"/>
        <end position="122"/>
    </location>
</feature>
<sequence length="167" mass="17826">MAEHSTVATSAVRPNEPARQVIASFDNYADAERAVDYLSDQGFEVSRVAIVGRQLEYVEQVLGRLNYGGAALRGAGSGALVGVLVGWIFGLFNWIAPLISALVLASYGLVFGAIVGALFGLLMHALQGGRRDFHSISGLRPKHYDLVADVDVADQALQLLTSANRRA</sequence>
<reference evidence="3 4" key="1">
    <citation type="submission" date="2017-02" db="EMBL/GenBank/DDBJ databases">
        <title>The new phylogeny of genus Mycobacterium.</title>
        <authorList>
            <person name="Tortoli E."/>
            <person name="Trovato A."/>
            <person name="Cirillo D.M."/>
        </authorList>
    </citation>
    <scope>NUCLEOTIDE SEQUENCE [LARGE SCALE GENOMIC DNA]</scope>
    <source>
        <strain evidence="3 4">DSM 44049</strain>
    </source>
</reference>
<keyword evidence="4" id="KW-1185">Reference proteome</keyword>
<dbReference type="RefSeq" id="WP_069419890.1">
    <property type="nucleotide sequence ID" value="NZ_CBCRZH010000098.1"/>
</dbReference>
<evidence type="ECO:0000256" key="1">
    <source>
        <dbReference type="SAM" id="Phobius"/>
    </source>
</evidence>
<name>A0A1E3SEL6_MYCIE</name>
<proteinExistence type="predicted"/>
<keyword evidence="1" id="KW-1133">Transmembrane helix</keyword>
<dbReference type="EMBL" id="MVHT01000084">
    <property type="protein sequence ID" value="ORA96906.1"/>
    <property type="molecule type" value="Genomic_DNA"/>
</dbReference>
<dbReference type="InterPro" id="IPR025889">
    <property type="entry name" value="GSP17M-like_dom"/>
</dbReference>
<keyword evidence="1" id="KW-0472">Membrane</keyword>
<keyword evidence="1" id="KW-0812">Transmembrane</keyword>
<feature type="domain" description="General stress protein 17M-like" evidence="2">
    <location>
        <begin position="20"/>
        <end position="88"/>
    </location>
</feature>
<gene>
    <name evidence="3" type="ORF">BST27_23700</name>
</gene>
<dbReference type="OrthoDB" id="3381462at2"/>